<dbReference type="GO" id="GO:0005829">
    <property type="term" value="C:cytosol"/>
    <property type="evidence" value="ECO:0007669"/>
    <property type="project" value="UniProtKB-SubCell"/>
</dbReference>
<feature type="domain" description="CARD" evidence="7">
    <location>
        <begin position="277"/>
        <end position="368"/>
    </location>
</feature>
<evidence type="ECO:0000256" key="5">
    <source>
        <dbReference type="ARBA" id="ARBA00023198"/>
    </source>
</evidence>
<dbReference type="Pfam" id="PF13553">
    <property type="entry name" value="FIIND"/>
    <property type="match status" value="1"/>
</dbReference>
<dbReference type="InterPro" id="IPR011029">
    <property type="entry name" value="DEATH-like_dom_sf"/>
</dbReference>
<dbReference type="InParanoid" id="A0A665THR6"/>
<dbReference type="GO" id="GO:0006954">
    <property type="term" value="P:inflammatory response"/>
    <property type="evidence" value="ECO:0007669"/>
    <property type="project" value="UniProtKB-KW"/>
</dbReference>
<dbReference type="PROSITE" id="PS50209">
    <property type="entry name" value="CARD"/>
    <property type="match status" value="1"/>
</dbReference>
<dbReference type="AlphaFoldDB" id="A0A665THR6"/>
<evidence type="ECO:0008006" key="11">
    <source>
        <dbReference type="Google" id="ProtNLM"/>
    </source>
</evidence>
<dbReference type="Proteomes" id="UP000472264">
    <property type="component" value="Chromosome 1"/>
</dbReference>
<evidence type="ECO:0000256" key="3">
    <source>
        <dbReference type="ARBA" id="ARBA00022588"/>
    </source>
</evidence>
<evidence type="ECO:0000256" key="4">
    <source>
        <dbReference type="ARBA" id="ARBA00022859"/>
    </source>
</evidence>
<dbReference type="Pfam" id="PF00619">
    <property type="entry name" value="CARD"/>
    <property type="match status" value="1"/>
</dbReference>
<name>A0A665THR6_ECHNA</name>
<evidence type="ECO:0000259" key="7">
    <source>
        <dbReference type="PROSITE" id="PS50209"/>
    </source>
</evidence>
<dbReference type="GO" id="GO:0042981">
    <property type="term" value="P:regulation of apoptotic process"/>
    <property type="evidence" value="ECO:0007669"/>
    <property type="project" value="InterPro"/>
</dbReference>
<evidence type="ECO:0000256" key="6">
    <source>
        <dbReference type="SAM" id="MobiDB-lite"/>
    </source>
</evidence>
<evidence type="ECO:0000313" key="9">
    <source>
        <dbReference type="Ensembl" id="ENSENLP00000009399.1"/>
    </source>
</evidence>
<accession>A0A665THR6</accession>
<evidence type="ECO:0000313" key="10">
    <source>
        <dbReference type="Proteomes" id="UP000472264"/>
    </source>
</evidence>
<reference evidence="9" key="3">
    <citation type="submission" date="2025-09" db="UniProtKB">
        <authorList>
            <consortium name="Ensembl"/>
        </authorList>
    </citation>
    <scope>IDENTIFICATION</scope>
</reference>
<keyword evidence="10" id="KW-1185">Reference proteome</keyword>
<feature type="domain" description="FIIND" evidence="8">
    <location>
        <begin position="1"/>
        <end position="249"/>
    </location>
</feature>
<proteinExistence type="predicted"/>
<evidence type="ECO:0000256" key="2">
    <source>
        <dbReference type="ARBA" id="ARBA00022490"/>
    </source>
</evidence>
<keyword evidence="5" id="KW-0395">Inflammatory response</keyword>
<protein>
    <recommendedName>
        <fullName evidence="11">CARD domain-containing protein</fullName>
    </recommendedName>
</protein>
<dbReference type="SUPFAM" id="SSF47986">
    <property type="entry name" value="DEATH domain"/>
    <property type="match status" value="1"/>
</dbReference>
<dbReference type="Ensembl" id="ENSENLT00000009845.1">
    <property type="protein sequence ID" value="ENSENLP00000009399.1"/>
    <property type="gene ID" value="ENSENLG00000004545.1"/>
</dbReference>
<dbReference type="InterPro" id="IPR001315">
    <property type="entry name" value="CARD"/>
</dbReference>
<evidence type="ECO:0000259" key="8">
    <source>
        <dbReference type="PROSITE" id="PS51830"/>
    </source>
</evidence>
<evidence type="ECO:0000256" key="1">
    <source>
        <dbReference type="ARBA" id="ARBA00004514"/>
    </source>
</evidence>
<dbReference type="PANTHER" id="PTHR46985">
    <property type="entry name" value="NACHT, LRR AND PYD DOMAINS-CONTAINING PROTEIN 1"/>
    <property type="match status" value="1"/>
</dbReference>
<keyword evidence="2" id="KW-0963">Cytoplasm</keyword>
<feature type="region of interest" description="Disordered" evidence="6">
    <location>
        <begin position="244"/>
        <end position="280"/>
    </location>
</feature>
<comment type="subcellular location">
    <subcellularLocation>
        <location evidence="1">Cytoplasm</location>
        <location evidence="1">Cytosol</location>
    </subcellularLocation>
</comment>
<dbReference type="InterPro" id="IPR025307">
    <property type="entry name" value="FIIND_dom"/>
</dbReference>
<organism evidence="9 10">
    <name type="scientific">Echeneis naucrates</name>
    <name type="common">Live sharksucker</name>
    <dbReference type="NCBI Taxonomy" id="173247"/>
    <lineage>
        <taxon>Eukaryota</taxon>
        <taxon>Metazoa</taxon>
        <taxon>Chordata</taxon>
        <taxon>Craniata</taxon>
        <taxon>Vertebrata</taxon>
        <taxon>Euteleostomi</taxon>
        <taxon>Actinopterygii</taxon>
        <taxon>Neopterygii</taxon>
        <taxon>Teleostei</taxon>
        <taxon>Neoteleostei</taxon>
        <taxon>Acanthomorphata</taxon>
        <taxon>Carangaria</taxon>
        <taxon>Carangiformes</taxon>
        <taxon>Echeneidae</taxon>
        <taxon>Echeneis</taxon>
    </lineage>
</organism>
<dbReference type="Pfam" id="PF23679">
    <property type="entry name" value="UPA-FIIND"/>
    <property type="match status" value="1"/>
</dbReference>
<dbReference type="InterPro" id="IPR051249">
    <property type="entry name" value="NLRP_Inflammasome"/>
</dbReference>
<dbReference type="PANTHER" id="PTHR46985:SF2">
    <property type="entry name" value="APOPTOSIS-ASSOCIATED SPECK-LIKE PROTEIN CONTAINING A CARD"/>
    <property type="match status" value="1"/>
</dbReference>
<gene>
    <name evidence="9" type="primary">LOC115060188</name>
</gene>
<dbReference type="PROSITE" id="PS51830">
    <property type="entry name" value="FIIND"/>
    <property type="match status" value="1"/>
</dbReference>
<dbReference type="GO" id="GO:0045087">
    <property type="term" value="P:innate immune response"/>
    <property type="evidence" value="ECO:0007669"/>
    <property type="project" value="UniProtKB-KW"/>
</dbReference>
<keyword evidence="4" id="KW-0391">Immunity</keyword>
<sequence>MTRDGELSYKVVHWDENLLRSAGKTPASLLFNIQCSDDAVSQLHFPHCEKELSPLSEGLSVVHISDGGMDVLHPKEITETHVIVDVPHLSCFGLAWNIRKLWKFGKTINGQILLFQQREDTMQSQKLNVFLLPDNVPLLEVKAYLQSAVSVEGQQAQVVHEYILAPSTCDLIRGQKYSVDCSEADRVQPLSATFDCKYGPNFHPTFEIRLNKSKKGATVIVKDKEKTHVWDYHVELTASASSCTVVSNQPPDNEADTLPAAAGGGEGPRQSGKSVLKRGPEEESLLSVQTEFIDRVSAPVLKYLELVLHTNRVINDREMESNQTKTRTDKAHSLINMVLKKGNKACRILIETFREQDPFLYELLFVNQEQKKTVGQ</sequence>
<dbReference type="Gene3D" id="1.10.533.10">
    <property type="entry name" value="Death Domain, Fas"/>
    <property type="match status" value="1"/>
</dbReference>
<dbReference type="OMA" id="VHWDENL"/>
<reference evidence="9" key="1">
    <citation type="submission" date="2021-04" db="EMBL/GenBank/DDBJ databases">
        <authorList>
            <consortium name="Wellcome Sanger Institute Data Sharing"/>
        </authorList>
    </citation>
    <scope>NUCLEOTIDE SEQUENCE [LARGE SCALE GENOMIC DNA]</scope>
</reference>
<keyword evidence="3" id="KW-0399">Innate immunity</keyword>
<reference evidence="9" key="2">
    <citation type="submission" date="2025-08" db="UniProtKB">
        <authorList>
            <consortium name="Ensembl"/>
        </authorList>
    </citation>
    <scope>IDENTIFICATION</scope>
</reference>